<protein>
    <submittedName>
        <fullName evidence="7">Stage V sporulation protein B</fullName>
    </submittedName>
</protein>
<feature type="transmembrane region" description="Helical" evidence="6">
    <location>
        <begin position="453"/>
        <end position="475"/>
    </location>
</feature>
<evidence type="ECO:0000256" key="6">
    <source>
        <dbReference type="SAM" id="Phobius"/>
    </source>
</evidence>
<name>A0A1H2ZAU9_ACIFE</name>
<feature type="transmembrane region" description="Helical" evidence="6">
    <location>
        <begin position="352"/>
        <end position="375"/>
    </location>
</feature>
<evidence type="ECO:0000313" key="8">
    <source>
        <dbReference type="Proteomes" id="UP000182379"/>
    </source>
</evidence>
<dbReference type="Proteomes" id="UP000182379">
    <property type="component" value="Unassembled WGS sequence"/>
</dbReference>
<dbReference type="InterPro" id="IPR050833">
    <property type="entry name" value="Poly_Biosynth_Transport"/>
</dbReference>
<dbReference type="AlphaFoldDB" id="A0A1H2ZAU9"/>
<evidence type="ECO:0000256" key="2">
    <source>
        <dbReference type="ARBA" id="ARBA00022475"/>
    </source>
</evidence>
<feature type="transmembrane region" description="Helical" evidence="6">
    <location>
        <begin position="396"/>
        <end position="416"/>
    </location>
</feature>
<dbReference type="RefSeq" id="WP_074707248.1">
    <property type="nucleotide sequence ID" value="NZ_FNOP01000014.1"/>
</dbReference>
<proteinExistence type="predicted"/>
<feature type="transmembrane region" description="Helical" evidence="6">
    <location>
        <begin position="182"/>
        <end position="206"/>
    </location>
</feature>
<dbReference type="EMBL" id="FNOP01000014">
    <property type="protein sequence ID" value="SDX14511.1"/>
    <property type="molecule type" value="Genomic_DNA"/>
</dbReference>
<dbReference type="PANTHER" id="PTHR30250">
    <property type="entry name" value="PST FAMILY PREDICTED COLANIC ACID TRANSPORTER"/>
    <property type="match status" value="1"/>
</dbReference>
<organism evidence="7 8">
    <name type="scientific">Acidaminococcus fermentans</name>
    <dbReference type="NCBI Taxonomy" id="905"/>
    <lineage>
        <taxon>Bacteria</taxon>
        <taxon>Bacillati</taxon>
        <taxon>Bacillota</taxon>
        <taxon>Negativicutes</taxon>
        <taxon>Acidaminococcales</taxon>
        <taxon>Acidaminococcaceae</taxon>
        <taxon>Acidaminococcus</taxon>
    </lineage>
</organism>
<evidence type="ECO:0000256" key="4">
    <source>
        <dbReference type="ARBA" id="ARBA00022989"/>
    </source>
</evidence>
<gene>
    <name evidence="7" type="ORF">SAMN05216495_11420</name>
</gene>
<accession>A0A1H2ZAU9</accession>
<sequence length="515" mass="54060">MADRFMKGTLILTAAGLMVKILGSVNRILLSRLLGGEGIGLYQIAYPLYLLLVALSSAGIPAAMSILISRRAAAGDRQGARRILGISAGLMALAGVAFAGLAWALVPWLIDGGIVKDGRARLAMLALVPAIGLSIPAACLRGYFQGFQEMAPTAVSQILEQFTRVVTMVLLAWILLPRGLDWGAAGAAFGAVPGAVVSLGSLLWFVRRQQKRWKREPAAPAGAGERPSLSRTAWQLVSLALPVTCANLMVPVVSGIEMILVPDRLLAADFTVAASTRALGYLSGMAMPLVNMGTIPTNSLAASVVPAVAEAKALGRRDLMGSKTRRAFRFFLLLNVPAAVGVGLLGTPISQVLYGTVHAGPVITALAPAIFFLGLHQVSTAILQGLGHTRVPMMNMLLSLLVKVGLLWVLTANPLWNIQGAAWATDANLAMAGLGNLLWMYHSAQLSLPGKNCLRIGFSAAVMGLVLWAGAPAAARLLPGLVLRLAVEICAGALVYGLCLLATGELKLRDLKKKK</sequence>
<dbReference type="InterPro" id="IPR024923">
    <property type="entry name" value="PG_synth_SpoVB"/>
</dbReference>
<keyword evidence="3 6" id="KW-0812">Transmembrane</keyword>
<keyword evidence="2" id="KW-1003">Cell membrane</keyword>
<dbReference type="InterPro" id="IPR002797">
    <property type="entry name" value="Polysacc_synth"/>
</dbReference>
<dbReference type="GO" id="GO:0005886">
    <property type="term" value="C:plasma membrane"/>
    <property type="evidence" value="ECO:0007669"/>
    <property type="project" value="UniProtKB-SubCell"/>
</dbReference>
<feature type="transmembrane region" description="Helical" evidence="6">
    <location>
        <begin position="481"/>
        <end position="504"/>
    </location>
</feature>
<dbReference type="PANTHER" id="PTHR30250:SF21">
    <property type="entry name" value="LIPID II FLIPPASE MURJ"/>
    <property type="match status" value="1"/>
</dbReference>
<feature type="transmembrane region" description="Helical" evidence="6">
    <location>
        <begin position="422"/>
        <end position="441"/>
    </location>
</feature>
<reference evidence="7 8" key="1">
    <citation type="submission" date="2016-10" db="EMBL/GenBank/DDBJ databases">
        <authorList>
            <person name="Varghese N."/>
            <person name="Submissions S."/>
        </authorList>
    </citation>
    <scope>NUCLEOTIDE SEQUENCE [LARGE SCALE GENOMIC DNA]</scope>
    <source>
        <strain evidence="7 8">WCC6</strain>
    </source>
</reference>
<dbReference type="Pfam" id="PF01943">
    <property type="entry name" value="Polysacc_synt"/>
    <property type="match status" value="1"/>
</dbReference>
<feature type="transmembrane region" description="Helical" evidence="6">
    <location>
        <begin position="89"/>
        <end position="110"/>
    </location>
</feature>
<comment type="caution">
    <text evidence="7">The sequence shown here is derived from an EMBL/GenBank/DDBJ whole genome shotgun (WGS) entry which is preliminary data.</text>
</comment>
<evidence type="ECO:0000256" key="5">
    <source>
        <dbReference type="ARBA" id="ARBA00023136"/>
    </source>
</evidence>
<dbReference type="CDD" id="cd13124">
    <property type="entry name" value="MATE_SpoVB_like"/>
    <property type="match status" value="1"/>
</dbReference>
<feature type="transmembrane region" description="Helical" evidence="6">
    <location>
        <begin position="156"/>
        <end position="176"/>
    </location>
</feature>
<feature type="transmembrane region" description="Helical" evidence="6">
    <location>
        <begin position="327"/>
        <end position="346"/>
    </location>
</feature>
<evidence type="ECO:0000313" key="7">
    <source>
        <dbReference type="EMBL" id="SDX14511.1"/>
    </source>
</evidence>
<dbReference type="PIRSF" id="PIRSF038958">
    <property type="entry name" value="PG_synth_SpoVB"/>
    <property type="match status" value="1"/>
</dbReference>
<feature type="transmembrane region" description="Helical" evidence="6">
    <location>
        <begin position="47"/>
        <end position="68"/>
    </location>
</feature>
<keyword evidence="5 6" id="KW-0472">Membrane</keyword>
<feature type="transmembrane region" description="Helical" evidence="6">
    <location>
        <begin position="122"/>
        <end position="144"/>
    </location>
</feature>
<evidence type="ECO:0000256" key="1">
    <source>
        <dbReference type="ARBA" id="ARBA00004651"/>
    </source>
</evidence>
<evidence type="ECO:0000256" key="3">
    <source>
        <dbReference type="ARBA" id="ARBA00022692"/>
    </source>
</evidence>
<comment type="subcellular location">
    <subcellularLocation>
        <location evidence="1">Cell membrane</location>
        <topology evidence="1">Multi-pass membrane protein</topology>
    </subcellularLocation>
</comment>
<keyword evidence="4 6" id="KW-1133">Transmembrane helix</keyword>